<organism evidence="19 20">
    <name type="scientific">Scleropages formosus</name>
    <name type="common">Asian bonytongue</name>
    <name type="synonym">Osteoglossum formosum</name>
    <dbReference type="NCBI Taxonomy" id="113540"/>
    <lineage>
        <taxon>Eukaryota</taxon>
        <taxon>Metazoa</taxon>
        <taxon>Chordata</taxon>
        <taxon>Craniata</taxon>
        <taxon>Vertebrata</taxon>
        <taxon>Euteleostomi</taxon>
        <taxon>Actinopterygii</taxon>
        <taxon>Neopterygii</taxon>
        <taxon>Teleostei</taxon>
        <taxon>Osteoglossocephala</taxon>
        <taxon>Osteoglossomorpha</taxon>
        <taxon>Osteoglossiformes</taxon>
        <taxon>Osteoglossidae</taxon>
        <taxon>Scleropages</taxon>
    </lineage>
</organism>
<dbReference type="Ensembl" id="ENSSFOT00015064827.1">
    <property type="protein sequence ID" value="ENSSFOP00015056596.1"/>
    <property type="gene ID" value="ENSSFOG00015003569.2"/>
</dbReference>
<keyword evidence="20" id="KW-1185">Reference proteome</keyword>
<sequence>MFLLNATQLEGRRDTPEKNVPMDLNHTHSNDNCNDTKYIVPGSPTIAALMFSAGVVGNLVALLLLEVHRRKEEMRKRQSLFLVLVTALVVTDLLGTLFVSPIVLTSYATNISLIGLSHNEYVCKYFGFSMTFFGLATLDILLAMALERWFSIACPYFYERHITRRYGFITIPLIIIVNIIFSLLPLFNVGTYIQYCPGTWCFIAMNPKITMSRVYAHLYAIMMLFIILSVVICNVSVICHLVLMYRRRKMNQGSTVRRNRRYKRSLSMSEEVEHLVLLAFMTVAFVICSIPVVIRIYFNYMSDSDSNADLRALRFLSLNSIIDPWVFIILNPSVLRFLRGTLCRKRLSRPSLDKGSCTQPSLSNQTSLMELNKV</sequence>
<keyword evidence="10" id="KW-0325">Glycoprotein</keyword>
<evidence type="ECO:0000256" key="12">
    <source>
        <dbReference type="ARBA" id="ARBA00029815"/>
    </source>
</evidence>
<keyword evidence="7 17" id="KW-0472">Membrane</keyword>
<name>A0A8C9TTF6_SCLFO</name>
<evidence type="ECO:0000313" key="19">
    <source>
        <dbReference type="Ensembl" id="ENSSFOP00015056596.1"/>
    </source>
</evidence>
<evidence type="ECO:0000256" key="13">
    <source>
        <dbReference type="ARBA" id="ARBA00055790"/>
    </source>
</evidence>
<evidence type="ECO:0000256" key="6">
    <source>
        <dbReference type="ARBA" id="ARBA00023040"/>
    </source>
</evidence>
<dbReference type="InterPro" id="IPR008365">
    <property type="entry name" value="Prostanoid_rcpt"/>
</dbReference>
<feature type="transmembrane region" description="Helical" evidence="17">
    <location>
        <begin position="218"/>
        <end position="243"/>
    </location>
</feature>
<keyword evidence="3" id="KW-1003">Cell membrane</keyword>
<evidence type="ECO:0000256" key="7">
    <source>
        <dbReference type="ARBA" id="ARBA00023136"/>
    </source>
</evidence>
<dbReference type="GO" id="GO:0004957">
    <property type="term" value="F:prostaglandin E receptor activity"/>
    <property type="evidence" value="ECO:0007669"/>
    <property type="project" value="Ensembl"/>
</dbReference>
<protein>
    <recommendedName>
        <fullName evidence="14">Prostaglandin E2 receptor EP2 subtype</fullName>
    </recommendedName>
    <alternativeName>
        <fullName evidence="15">Prostanoid EP2 receptor</fullName>
    </alternativeName>
    <alternativeName>
        <fullName evidence="12">Prostanoid TP receptor</fullName>
    </alternativeName>
    <alternativeName>
        <fullName evidence="2">Thromboxane A2 receptor</fullName>
    </alternativeName>
</protein>
<accession>A0A8C9TTF6</accession>
<evidence type="ECO:0000256" key="5">
    <source>
        <dbReference type="ARBA" id="ARBA00022989"/>
    </source>
</evidence>
<keyword evidence="5 17" id="KW-1133">Transmembrane helix</keyword>
<dbReference type="PANTHER" id="PTHR11866:SF8">
    <property type="entry name" value="PROSTAGLANDIN E2 RECEPTOR EP2 SUBTYPE"/>
    <property type="match status" value="1"/>
</dbReference>
<reference evidence="19" key="3">
    <citation type="submission" date="2025-09" db="UniProtKB">
        <authorList>
            <consortium name="Ensembl"/>
        </authorList>
    </citation>
    <scope>IDENTIFICATION</scope>
</reference>
<proteinExistence type="inferred from homology"/>
<dbReference type="InterPro" id="IPR001105">
    <property type="entry name" value="Thbox_rcpt"/>
</dbReference>
<feature type="domain" description="G-protein coupled receptors family 1 profile" evidence="18">
    <location>
        <begin position="57"/>
        <end position="327"/>
    </location>
</feature>
<evidence type="ECO:0000256" key="15">
    <source>
        <dbReference type="ARBA" id="ARBA00080542"/>
    </source>
</evidence>
<dbReference type="OrthoDB" id="5959154at2759"/>
<dbReference type="FunFam" id="1.20.1070.10:FF:000212">
    <property type="entry name" value="Prostaglandin E2 receptor EP2 subtype"/>
    <property type="match status" value="1"/>
</dbReference>
<feature type="transmembrane region" description="Helical" evidence="17">
    <location>
        <begin position="46"/>
        <end position="67"/>
    </location>
</feature>
<gene>
    <name evidence="19" type="primary">PTGER2</name>
    <name evidence="19" type="synonym">LOC108924037</name>
</gene>
<evidence type="ECO:0000256" key="16">
    <source>
        <dbReference type="RuleBase" id="RU000688"/>
    </source>
</evidence>
<feature type="transmembrane region" description="Helical" evidence="17">
    <location>
        <begin position="166"/>
        <end position="187"/>
    </location>
</feature>
<evidence type="ECO:0000256" key="14">
    <source>
        <dbReference type="ARBA" id="ARBA00067998"/>
    </source>
</evidence>
<evidence type="ECO:0000259" key="18">
    <source>
        <dbReference type="PROSITE" id="PS50262"/>
    </source>
</evidence>
<evidence type="ECO:0000256" key="2">
    <source>
        <dbReference type="ARBA" id="ARBA00017628"/>
    </source>
</evidence>
<dbReference type="AlphaFoldDB" id="A0A8C9TTF6"/>
<reference evidence="19 20" key="1">
    <citation type="submission" date="2019-04" db="EMBL/GenBank/DDBJ databases">
        <authorList>
            <consortium name="Wellcome Sanger Institute Data Sharing"/>
        </authorList>
    </citation>
    <scope>NUCLEOTIDE SEQUENCE [LARGE SCALE GENOMIC DNA]</scope>
</reference>
<dbReference type="GO" id="GO:0004960">
    <property type="term" value="F:thromboxane receptor activity"/>
    <property type="evidence" value="ECO:0007669"/>
    <property type="project" value="InterPro"/>
</dbReference>
<keyword evidence="9 16" id="KW-0675">Receptor</keyword>
<evidence type="ECO:0000256" key="4">
    <source>
        <dbReference type="ARBA" id="ARBA00022692"/>
    </source>
</evidence>
<dbReference type="PROSITE" id="PS50262">
    <property type="entry name" value="G_PROTEIN_RECEP_F1_2"/>
    <property type="match status" value="1"/>
</dbReference>
<evidence type="ECO:0000256" key="11">
    <source>
        <dbReference type="ARBA" id="ARBA00023224"/>
    </source>
</evidence>
<dbReference type="GO" id="GO:0006954">
    <property type="term" value="P:inflammatory response"/>
    <property type="evidence" value="ECO:0007669"/>
    <property type="project" value="TreeGrafter"/>
</dbReference>
<dbReference type="PRINTS" id="PR00429">
    <property type="entry name" value="THROMBOXANER"/>
</dbReference>
<dbReference type="PRINTS" id="PR00237">
    <property type="entry name" value="GPCRRHODOPSN"/>
</dbReference>
<reference evidence="19" key="2">
    <citation type="submission" date="2025-08" db="UniProtKB">
        <authorList>
            <consortium name="Ensembl"/>
        </authorList>
    </citation>
    <scope>IDENTIFICATION</scope>
</reference>
<dbReference type="GO" id="GO:0007204">
    <property type="term" value="P:positive regulation of cytosolic calcium ion concentration"/>
    <property type="evidence" value="ECO:0007669"/>
    <property type="project" value="TreeGrafter"/>
</dbReference>
<dbReference type="Proteomes" id="UP000694397">
    <property type="component" value="Chromosome 1"/>
</dbReference>
<keyword evidence="8" id="KW-1015">Disulfide bond</keyword>
<dbReference type="PRINTS" id="PR01788">
    <property type="entry name" value="PROSTANOIDR"/>
</dbReference>
<dbReference type="GeneTree" id="ENSGT01050000244902"/>
<keyword evidence="6 16" id="KW-0297">G-protein coupled receptor</keyword>
<dbReference type="Pfam" id="PF00001">
    <property type="entry name" value="7tm_1"/>
    <property type="match status" value="1"/>
</dbReference>
<evidence type="ECO:0000256" key="8">
    <source>
        <dbReference type="ARBA" id="ARBA00023157"/>
    </source>
</evidence>
<evidence type="ECO:0000256" key="17">
    <source>
        <dbReference type="SAM" id="Phobius"/>
    </source>
</evidence>
<keyword evidence="4 16" id="KW-0812">Transmembrane</keyword>
<feature type="transmembrane region" description="Helical" evidence="17">
    <location>
        <begin position="125"/>
        <end position="146"/>
    </location>
</feature>
<dbReference type="CTD" id="570410"/>
<evidence type="ECO:0000313" key="20">
    <source>
        <dbReference type="Proteomes" id="UP000694397"/>
    </source>
</evidence>
<dbReference type="GO" id="GO:0005886">
    <property type="term" value="C:plasma membrane"/>
    <property type="evidence" value="ECO:0007669"/>
    <property type="project" value="UniProtKB-SubCell"/>
</dbReference>
<dbReference type="KEGG" id="sfm:108924037"/>
<dbReference type="InterPro" id="IPR000276">
    <property type="entry name" value="GPCR_Rhodpsn"/>
</dbReference>
<feature type="transmembrane region" description="Helical" evidence="17">
    <location>
        <begin position="275"/>
        <end position="298"/>
    </location>
</feature>
<feature type="transmembrane region" description="Helical" evidence="17">
    <location>
        <begin position="79"/>
        <end position="105"/>
    </location>
</feature>
<dbReference type="InterPro" id="IPR017452">
    <property type="entry name" value="GPCR_Rhodpsn_7TM"/>
</dbReference>
<dbReference type="CDD" id="cd15139">
    <property type="entry name" value="7tmA_PGE2_EP2"/>
    <property type="match status" value="1"/>
</dbReference>
<dbReference type="PANTHER" id="PTHR11866">
    <property type="entry name" value="G-PROTEIN COUPLED RECEPTOR FAMILY 1 MEMBER"/>
    <property type="match status" value="1"/>
</dbReference>
<feature type="transmembrane region" description="Helical" evidence="17">
    <location>
        <begin position="318"/>
        <end position="338"/>
    </location>
</feature>
<evidence type="ECO:0000256" key="1">
    <source>
        <dbReference type="ARBA" id="ARBA00004651"/>
    </source>
</evidence>
<dbReference type="Gene3D" id="1.20.1070.10">
    <property type="entry name" value="Rhodopsin 7-helix transmembrane proteins"/>
    <property type="match status" value="1"/>
</dbReference>
<comment type="subcellular location">
    <subcellularLocation>
        <location evidence="1">Cell membrane</location>
        <topology evidence="1">Multi-pass membrane protein</topology>
    </subcellularLocation>
</comment>
<dbReference type="GO" id="GO:0007189">
    <property type="term" value="P:adenylate cyclase-activating G protein-coupled receptor signaling pathway"/>
    <property type="evidence" value="ECO:0007669"/>
    <property type="project" value="TreeGrafter"/>
</dbReference>
<dbReference type="GO" id="GO:0071380">
    <property type="term" value="P:cellular response to prostaglandin E stimulus"/>
    <property type="evidence" value="ECO:0007669"/>
    <property type="project" value="TreeGrafter"/>
</dbReference>
<evidence type="ECO:0000256" key="10">
    <source>
        <dbReference type="ARBA" id="ARBA00023180"/>
    </source>
</evidence>
<evidence type="ECO:0000256" key="3">
    <source>
        <dbReference type="ARBA" id="ARBA00022475"/>
    </source>
</evidence>
<dbReference type="SUPFAM" id="SSF81321">
    <property type="entry name" value="Family A G protein-coupled receptor-like"/>
    <property type="match status" value="1"/>
</dbReference>
<dbReference type="PROSITE" id="PS00237">
    <property type="entry name" value="G_PROTEIN_RECEP_F1_1"/>
    <property type="match status" value="1"/>
</dbReference>
<comment type="function">
    <text evidence="13">Receptor for prostaglandin E2 (PGE2). The activity of this receptor is mediated by G(s) proteins that stimulate adenylate cyclase. The subsequent raise in intracellular cAMP is responsible for the relaxing effect of this receptor on smooth muscle.</text>
</comment>
<keyword evidence="11 16" id="KW-0807">Transducer</keyword>
<evidence type="ECO:0000256" key="9">
    <source>
        <dbReference type="ARBA" id="ARBA00023170"/>
    </source>
</evidence>
<comment type="similarity">
    <text evidence="16">Belongs to the G-protein coupled receptor 1 family.</text>
</comment>